<dbReference type="Gene3D" id="3.30.420.10">
    <property type="entry name" value="Ribonuclease H-like superfamily/Ribonuclease H"/>
    <property type="match status" value="1"/>
</dbReference>
<dbReference type="GeneID" id="112468809"/>
<evidence type="ECO:0000313" key="2">
    <source>
        <dbReference type="Proteomes" id="UP000504618"/>
    </source>
</evidence>
<dbReference type="AlphaFoldDB" id="A0A6J1RG21"/>
<dbReference type="InterPro" id="IPR036397">
    <property type="entry name" value="RNaseH_sf"/>
</dbReference>
<keyword evidence="2" id="KW-1185">Reference proteome</keyword>
<dbReference type="GO" id="GO:0003676">
    <property type="term" value="F:nucleic acid binding"/>
    <property type="evidence" value="ECO:0007669"/>
    <property type="project" value="InterPro"/>
</dbReference>
<name>A0A6J1RG21_9HYME</name>
<reference evidence="3" key="1">
    <citation type="submission" date="2025-08" db="UniProtKB">
        <authorList>
            <consortium name="RefSeq"/>
        </authorList>
    </citation>
    <scope>IDENTIFICATION</scope>
    <source>
        <tissue evidence="3">Whole body</tissue>
    </source>
</reference>
<dbReference type="RefSeq" id="XP_024893924.1">
    <property type="nucleotide sequence ID" value="XM_025038156.1"/>
</dbReference>
<protein>
    <submittedName>
        <fullName evidence="3">Uncharacterized protein LOC112468809 isoform X1</fullName>
    </submittedName>
</protein>
<dbReference type="Pfam" id="PF20700">
    <property type="entry name" value="Mutator"/>
    <property type="match status" value="1"/>
</dbReference>
<dbReference type="SUPFAM" id="SSF53098">
    <property type="entry name" value="Ribonuclease H-like"/>
    <property type="match status" value="1"/>
</dbReference>
<dbReference type="OrthoDB" id="7699018at2759"/>
<accession>A0A6J1RG21</accession>
<proteinExistence type="predicted"/>
<feature type="domain" description="Mutator-like transposase" evidence="1">
    <location>
        <begin position="8"/>
        <end position="113"/>
    </location>
</feature>
<evidence type="ECO:0000259" key="1">
    <source>
        <dbReference type="Pfam" id="PF20700"/>
    </source>
</evidence>
<dbReference type="Proteomes" id="UP000504618">
    <property type="component" value="Unplaced"/>
</dbReference>
<evidence type="ECO:0000313" key="3">
    <source>
        <dbReference type="RefSeq" id="XP_024893924.1"/>
    </source>
</evidence>
<gene>
    <name evidence="3" type="primary">LOC112468809</name>
</gene>
<sequence length="437" mass="49167">MVKNPDFKKAGIRIGTLIGDEDSSTIAADQRETSHRVVKWSDSNHVRKKFTGKLYKLVNTHRKLDRGSVIPYLKRCFNYALDQNKGNTEATTKALLSIAEHIFGNHSNCGTWCEAKDNPEYVFKSLPKGKPLFSKNLQTALHGVLMEFTSRVLKVAPGGSSQLNESFNHMVATRAPKSRHYASSRSILLRVAAAVCQKNFGAKHIIDVRFEAGLPPGTVAEEYRLRKEVLQREIAVKRTTLEVKRRRCYLKNKRQRITIARESREGITYQSGMGLDLPIETTCEIDEPLREDSPQVIVDIETTGLASTADIVQIAAKCGDQEFARYMLPSQSINCHAAEKNGLSLVGGELHHYNKVVTTIPPREVGEEFIRFLGECSPQALLLGHDIVRFDAPRIMRWLQGPVSWKVLSKVFMECAIQFHSSDKVKLKNKKSSQSYI</sequence>
<dbReference type="InterPro" id="IPR049012">
    <property type="entry name" value="Mutator_transp_dom"/>
</dbReference>
<organism evidence="2 3">
    <name type="scientific">Temnothorax curvispinosus</name>
    <dbReference type="NCBI Taxonomy" id="300111"/>
    <lineage>
        <taxon>Eukaryota</taxon>
        <taxon>Metazoa</taxon>
        <taxon>Ecdysozoa</taxon>
        <taxon>Arthropoda</taxon>
        <taxon>Hexapoda</taxon>
        <taxon>Insecta</taxon>
        <taxon>Pterygota</taxon>
        <taxon>Neoptera</taxon>
        <taxon>Endopterygota</taxon>
        <taxon>Hymenoptera</taxon>
        <taxon>Apocrita</taxon>
        <taxon>Aculeata</taxon>
        <taxon>Formicoidea</taxon>
        <taxon>Formicidae</taxon>
        <taxon>Myrmicinae</taxon>
        <taxon>Temnothorax</taxon>
    </lineage>
</organism>
<dbReference type="InterPro" id="IPR012337">
    <property type="entry name" value="RNaseH-like_sf"/>
</dbReference>